<keyword evidence="2" id="KW-0812">Transmembrane</keyword>
<protein>
    <submittedName>
        <fullName evidence="3">Uncharacterized protein</fullName>
    </submittedName>
</protein>
<accession>A0AAV5CLI5</accession>
<organism evidence="3 4">
    <name type="scientific">Eleusine coracana subsp. coracana</name>
    <dbReference type="NCBI Taxonomy" id="191504"/>
    <lineage>
        <taxon>Eukaryota</taxon>
        <taxon>Viridiplantae</taxon>
        <taxon>Streptophyta</taxon>
        <taxon>Embryophyta</taxon>
        <taxon>Tracheophyta</taxon>
        <taxon>Spermatophyta</taxon>
        <taxon>Magnoliopsida</taxon>
        <taxon>Liliopsida</taxon>
        <taxon>Poales</taxon>
        <taxon>Poaceae</taxon>
        <taxon>PACMAD clade</taxon>
        <taxon>Chloridoideae</taxon>
        <taxon>Cynodonteae</taxon>
        <taxon>Eleusininae</taxon>
        <taxon>Eleusine</taxon>
    </lineage>
</organism>
<reference evidence="3" key="2">
    <citation type="submission" date="2021-12" db="EMBL/GenBank/DDBJ databases">
        <title>Resequencing data analysis of finger millet.</title>
        <authorList>
            <person name="Hatakeyama M."/>
            <person name="Aluri S."/>
            <person name="Balachadran M.T."/>
            <person name="Sivarajan S.R."/>
            <person name="Poveda L."/>
            <person name="Shimizu-Inatsugi R."/>
            <person name="Schlapbach R."/>
            <person name="Sreeman S.M."/>
            <person name="Shimizu K.K."/>
        </authorList>
    </citation>
    <scope>NUCLEOTIDE SEQUENCE</scope>
</reference>
<dbReference type="Pfam" id="PF05553">
    <property type="entry name" value="DUF761"/>
    <property type="match status" value="1"/>
</dbReference>
<reference evidence="3" key="1">
    <citation type="journal article" date="2018" name="DNA Res.">
        <title>Multiple hybrid de novo genome assembly of finger millet, an orphan allotetraploid crop.</title>
        <authorList>
            <person name="Hatakeyama M."/>
            <person name="Aluri S."/>
            <person name="Balachadran M.T."/>
            <person name="Sivarajan S.R."/>
            <person name="Patrignani A."/>
            <person name="Gruter S."/>
            <person name="Poveda L."/>
            <person name="Shimizu-Inatsugi R."/>
            <person name="Baeten J."/>
            <person name="Francoijs K.J."/>
            <person name="Nataraja K.N."/>
            <person name="Reddy Y.A.N."/>
            <person name="Phadnis S."/>
            <person name="Ravikumar R.L."/>
            <person name="Schlapbach R."/>
            <person name="Sreeman S.M."/>
            <person name="Shimizu K.K."/>
        </authorList>
    </citation>
    <scope>NUCLEOTIDE SEQUENCE</scope>
</reference>
<feature type="transmembrane region" description="Helical" evidence="2">
    <location>
        <begin position="6"/>
        <end position="23"/>
    </location>
</feature>
<evidence type="ECO:0000313" key="3">
    <source>
        <dbReference type="EMBL" id="GJM98969.1"/>
    </source>
</evidence>
<feature type="region of interest" description="Disordered" evidence="1">
    <location>
        <begin position="71"/>
        <end position="120"/>
    </location>
</feature>
<dbReference type="InterPro" id="IPR008480">
    <property type="entry name" value="DUF761_pln"/>
</dbReference>
<keyword evidence="2" id="KW-1133">Transmembrane helix</keyword>
<keyword evidence="4" id="KW-1185">Reference proteome</keyword>
<sequence length="191" mass="20978">MAADWWWGFLVVNAIVAAVAFLSSRARPPPLPSPRQGGAAAITRRASSTVLQRLRSFSIFSFPSGFFHNTEPQLLPHPDAAQETEDKPAAVTSPIKSPARVPPVPAPVPAAAEEEGDDPNAMSMEEAYALVVAARQRPESEREAEARQSEVDAKAAEFIEGFKEDLRQQRLNSIFNYTQMLKQRAPGRGRR</sequence>
<dbReference type="Proteomes" id="UP001054889">
    <property type="component" value="Unassembled WGS sequence"/>
</dbReference>
<dbReference type="AlphaFoldDB" id="A0AAV5CLI5"/>
<evidence type="ECO:0000256" key="1">
    <source>
        <dbReference type="SAM" id="MobiDB-lite"/>
    </source>
</evidence>
<gene>
    <name evidence="3" type="primary">ga16023</name>
    <name evidence="3" type="ORF">PR202_ga16023</name>
</gene>
<dbReference type="EMBL" id="BQKI01000007">
    <property type="protein sequence ID" value="GJM98969.1"/>
    <property type="molecule type" value="Genomic_DNA"/>
</dbReference>
<dbReference type="PANTHER" id="PTHR33098">
    <property type="entry name" value="COTTON FIBER (DUF761)"/>
    <property type="match status" value="1"/>
</dbReference>
<comment type="caution">
    <text evidence="3">The sequence shown here is derived from an EMBL/GenBank/DDBJ whole genome shotgun (WGS) entry which is preliminary data.</text>
</comment>
<evidence type="ECO:0000313" key="4">
    <source>
        <dbReference type="Proteomes" id="UP001054889"/>
    </source>
</evidence>
<keyword evidence="2" id="KW-0472">Membrane</keyword>
<dbReference type="PANTHER" id="PTHR33098:SF9">
    <property type="entry name" value="OS09G0364400 PROTEIN"/>
    <property type="match status" value="1"/>
</dbReference>
<evidence type="ECO:0000256" key="2">
    <source>
        <dbReference type="SAM" id="Phobius"/>
    </source>
</evidence>
<name>A0AAV5CLI5_ELECO</name>
<proteinExistence type="predicted"/>